<dbReference type="PANTHER" id="PTHR11926:SF1412">
    <property type="entry name" value="UDP-GLYCOSYLTRANSFERASE 83A1-LIKE"/>
    <property type="match status" value="1"/>
</dbReference>
<reference evidence="3" key="1">
    <citation type="submission" date="2020-05" db="EMBL/GenBank/DDBJ databases">
        <title>WGS assembly of Panicum virgatum.</title>
        <authorList>
            <person name="Lovell J.T."/>
            <person name="Jenkins J."/>
            <person name="Shu S."/>
            <person name="Juenger T.E."/>
            <person name="Schmutz J."/>
        </authorList>
    </citation>
    <scope>NUCLEOTIDE SEQUENCE</scope>
    <source>
        <strain evidence="3">AP13</strain>
    </source>
</reference>
<evidence type="ECO:0008006" key="5">
    <source>
        <dbReference type="Google" id="ProtNLM"/>
    </source>
</evidence>
<comment type="caution">
    <text evidence="3">The sequence shown here is derived from an EMBL/GenBank/DDBJ whole genome shotgun (WGS) entry which is preliminary data.</text>
</comment>
<evidence type="ECO:0000313" key="3">
    <source>
        <dbReference type="EMBL" id="KAG2606366.1"/>
    </source>
</evidence>
<dbReference type="PANTHER" id="PTHR11926">
    <property type="entry name" value="GLUCOSYL/GLUCURONOSYL TRANSFERASES"/>
    <property type="match status" value="1"/>
</dbReference>
<dbReference type="Proteomes" id="UP000823388">
    <property type="component" value="Chromosome 4N"/>
</dbReference>
<name>A0A8T0TCY0_PANVG</name>
<dbReference type="OrthoDB" id="5835829at2759"/>
<evidence type="ECO:0000313" key="4">
    <source>
        <dbReference type="Proteomes" id="UP000823388"/>
    </source>
</evidence>
<keyword evidence="2" id="KW-0808">Transferase</keyword>
<keyword evidence="4" id="KW-1185">Reference proteome</keyword>
<sequence>MVTATTSPPHAIVIPYPAQGHVIPHLELAHALVDRGFTVTFVNSEFNHHRVLAAMADTTATTGLLGRIRLVAVPDGMEPGEDRNNLVRLTVLMAEHMAPRVEDLISRSHAETDEPITCMMTDYSLGTWTLDIARRTRIKSAAVWPASAAVLASLLSIPKLIQDNIIDSKDGSALMQGTFKLSPDMPIMHTAHLAWNCIGNHQGQDALFRNVFGCVRAVEKCDLLLCNSFLGAEEATFAQFPKVVPIGPLLTGERRGRAVGHFWRPEDDACVSWLDAQPARSVVYVAFGSFTMFDTRQFQELALGLELCGRPFLWVVRPDIVHGDVHDYPPGFLDRVGGAGGRGKLVAWSPQQQVLAHPAVACFVTHCGWNSTMEGVRNGVPFLAWPYFADQFVNQLYICDVWKVGLRAEADESGVITKEHIASRVEELMSCASMRDRVEAMKKVALESLKEGGSSHDNFDMFVRAMKE</sequence>
<dbReference type="AlphaFoldDB" id="A0A8T0TCY0"/>
<protein>
    <recommendedName>
        <fullName evidence="5">Glycosyltransferase</fullName>
    </recommendedName>
</protein>
<dbReference type="GO" id="GO:0080044">
    <property type="term" value="F:quercetin 7-O-glucosyltransferase activity"/>
    <property type="evidence" value="ECO:0007669"/>
    <property type="project" value="TreeGrafter"/>
</dbReference>
<gene>
    <name evidence="3" type="ORF">PVAP13_4NG224700</name>
</gene>
<evidence type="ECO:0000256" key="2">
    <source>
        <dbReference type="ARBA" id="ARBA00022679"/>
    </source>
</evidence>
<dbReference type="FunFam" id="3.40.50.2000:FF:000108">
    <property type="entry name" value="UDP-glycosyltransferase 83A1"/>
    <property type="match status" value="1"/>
</dbReference>
<comment type="similarity">
    <text evidence="1">Belongs to the UDP-glycosyltransferase family.</text>
</comment>
<dbReference type="Gene3D" id="3.40.50.2000">
    <property type="entry name" value="Glycogen Phosphorylase B"/>
    <property type="match status" value="2"/>
</dbReference>
<dbReference type="InterPro" id="IPR002213">
    <property type="entry name" value="UDP_glucos_trans"/>
</dbReference>
<dbReference type="EMBL" id="CM029044">
    <property type="protein sequence ID" value="KAG2606366.1"/>
    <property type="molecule type" value="Genomic_DNA"/>
</dbReference>
<accession>A0A8T0TCY0</accession>
<evidence type="ECO:0000256" key="1">
    <source>
        <dbReference type="ARBA" id="ARBA00009995"/>
    </source>
</evidence>
<dbReference type="Pfam" id="PF00201">
    <property type="entry name" value="UDPGT"/>
    <property type="match status" value="1"/>
</dbReference>
<dbReference type="GO" id="GO:0080043">
    <property type="term" value="F:quercetin 3-O-glucosyltransferase activity"/>
    <property type="evidence" value="ECO:0007669"/>
    <property type="project" value="TreeGrafter"/>
</dbReference>
<dbReference type="SUPFAM" id="SSF53756">
    <property type="entry name" value="UDP-Glycosyltransferase/glycogen phosphorylase"/>
    <property type="match status" value="1"/>
</dbReference>
<dbReference type="CDD" id="cd03784">
    <property type="entry name" value="GT1_Gtf-like"/>
    <property type="match status" value="1"/>
</dbReference>
<organism evidence="3 4">
    <name type="scientific">Panicum virgatum</name>
    <name type="common">Blackwell switchgrass</name>
    <dbReference type="NCBI Taxonomy" id="38727"/>
    <lineage>
        <taxon>Eukaryota</taxon>
        <taxon>Viridiplantae</taxon>
        <taxon>Streptophyta</taxon>
        <taxon>Embryophyta</taxon>
        <taxon>Tracheophyta</taxon>
        <taxon>Spermatophyta</taxon>
        <taxon>Magnoliopsida</taxon>
        <taxon>Liliopsida</taxon>
        <taxon>Poales</taxon>
        <taxon>Poaceae</taxon>
        <taxon>PACMAD clade</taxon>
        <taxon>Panicoideae</taxon>
        <taxon>Panicodae</taxon>
        <taxon>Paniceae</taxon>
        <taxon>Panicinae</taxon>
        <taxon>Panicum</taxon>
        <taxon>Panicum sect. Hiantes</taxon>
    </lineage>
</organism>
<dbReference type="FunFam" id="3.40.50.2000:FF:000061">
    <property type="entry name" value="UDP-glycosyltransferase 83A1"/>
    <property type="match status" value="1"/>
</dbReference>
<proteinExistence type="inferred from homology"/>